<name>A0AA92TQ58_9BACT</name>
<proteinExistence type="predicted"/>
<sequence length="270" mass="30626">MYMNRGVSIAKWNDHVANEDSFFSSDTCIAVSDGAGGCGLFANEWSEYLVKHLPKNKPIVSFKELDEWVDGIWETFYNEHEERAKEGDGILLNKYYNEGSCATIAAAWITGEKKCKWMAYGDSVVFHYSQDTGVLEHSFTKLSDFSNPPRLVSCKDPLEEEGFSCGDFYLDESSVVFAASDALSHYIMMMYELSKNKEYGAELAEEYLKASGNSQLLKTAETMKFDFWKDVLQSLLDATSSNSRFELYLKELNSKGILDMDDFTLVYFKG</sequence>
<dbReference type="SUPFAM" id="SSF81606">
    <property type="entry name" value="PP2C-like"/>
    <property type="match status" value="1"/>
</dbReference>
<dbReference type="Gene3D" id="3.60.40.10">
    <property type="entry name" value="PPM-type phosphatase domain"/>
    <property type="match status" value="1"/>
</dbReference>
<dbReference type="InterPro" id="IPR036457">
    <property type="entry name" value="PPM-type-like_dom_sf"/>
</dbReference>
<evidence type="ECO:0000313" key="1">
    <source>
        <dbReference type="EMBL" id="RGU92247.1"/>
    </source>
</evidence>
<protein>
    <recommendedName>
        <fullName evidence="3">Protein phosphatase 2C domain-containing protein</fullName>
    </recommendedName>
</protein>
<dbReference type="AlphaFoldDB" id="A0AA92TQ58"/>
<dbReference type="Proteomes" id="UP000285236">
    <property type="component" value="Unassembled WGS sequence"/>
</dbReference>
<dbReference type="EMBL" id="QRYP01000045">
    <property type="protein sequence ID" value="RGU92247.1"/>
    <property type="molecule type" value="Genomic_DNA"/>
</dbReference>
<accession>A0AA92TQ58</accession>
<evidence type="ECO:0008006" key="3">
    <source>
        <dbReference type="Google" id="ProtNLM"/>
    </source>
</evidence>
<comment type="caution">
    <text evidence="1">The sequence shown here is derived from an EMBL/GenBank/DDBJ whole genome shotgun (WGS) entry which is preliminary data.</text>
</comment>
<reference evidence="1 2" key="1">
    <citation type="submission" date="2018-08" db="EMBL/GenBank/DDBJ databases">
        <title>A genome reference for cultivated species of the human gut microbiota.</title>
        <authorList>
            <person name="Zou Y."/>
            <person name="Xue W."/>
            <person name="Luo G."/>
        </authorList>
    </citation>
    <scope>NUCLEOTIDE SEQUENCE [LARGE SCALE GENOMIC DNA]</scope>
    <source>
        <strain evidence="1 2">AF15-25</strain>
    </source>
</reference>
<organism evidence="1 2">
    <name type="scientific">Segatella copri</name>
    <dbReference type="NCBI Taxonomy" id="165179"/>
    <lineage>
        <taxon>Bacteria</taxon>
        <taxon>Pseudomonadati</taxon>
        <taxon>Bacteroidota</taxon>
        <taxon>Bacteroidia</taxon>
        <taxon>Bacteroidales</taxon>
        <taxon>Prevotellaceae</taxon>
        <taxon>Segatella</taxon>
    </lineage>
</organism>
<gene>
    <name evidence="1" type="ORF">DWW35_12915</name>
</gene>
<evidence type="ECO:0000313" key="2">
    <source>
        <dbReference type="Proteomes" id="UP000285236"/>
    </source>
</evidence>